<dbReference type="PANTHER" id="PTHR12896">
    <property type="entry name" value="PAX6 NEIGHBOR PROTEIN PAXNEB"/>
    <property type="match status" value="1"/>
</dbReference>
<organism evidence="10 11">
    <name type="scientific">Oryza sativa subsp. indica</name>
    <name type="common">Rice</name>
    <dbReference type="NCBI Taxonomy" id="39946"/>
    <lineage>
        <taxon>Eukaryota</taxon>
        <taxon>Viridiplantae</taxon>
        <taxon>Streptophyta</taxon>
        <taxon>Embryophyta</taxon>
        <taxon>Tracheophyta</taxon>
        <taxon>Spermatophyta</taxon>
        <taxon>Magnoliopsida</taxon>
        <taxon>Liliopsida</taxon>
        <taxon>Poales</taxon>
        <taxon>Poaceae</taxon>
        <taxon>BOP clade</taxon>
        <taxon>Oryzoideae</taxon>
        <taxon>Oryzeae</taxon>
        <taxon>Oryzinae</taxon>
        <taxon>Oryza</taxon>
        <taxon>Oryza sativa</taxon>
    </lineage>
</organism>
<evidence type="ECO:0000256" key="7">
    <source>
        <dbReference type="ARBA" id="ARBA00022694"/>
    </source>
</evidence>
<keyword evidence="11" id="KW-1185">Reference proteome</keyword>
<dbReference type="GO" id="GO:0008023">
    <property type="term" value="C:transcription elongation factor complex"/>
    <property type="evidence" value="ECO:0007669"/>
    <property type="project" value="TreeGrafter"/>
</dbReference>
<dbReference type="InterPro" id="IPR008728">
    <property type="entry name" value="Elongator_complex_protein_4"/>
</dbReference>
<dbReference type="InterPro" id="IPR027417">
    <property type="entry name" value="P-loop_NTPase"/>
</dbReference>
<proteinExistence type="inferred from homology"/>
<keyword evidence="6" id="KW-0963">Cytoplasm</keyword>
<name>B8B0P0_ORYSI</name>
<dbReference type="UniPathway" id="UPA00988"/>
<comment type="similarity">
    <text evidence="4">Belongs to the ELP4 family.</text>
</comment>
<evidence type="ECO:0000256" key="1">
    <source>
        <dbReference type="ARBA" id="ARBA00004123"/>
    </source>
</evidence>
<evidence type="ECO:0000256" key="3">
    <source>
        <dbReference type="ARBA" id="ARBA00005043"/>
    </source>
</evidence>
<dbReference type="Gene3D" id="3.40.50.300">
    <property type="entry name" value="P-loop containing nucleotide triphosphate hydrolases"/>
    <property type="match status" value="1"/>
</dbReference>
<comment type="subcellular location">
    <subcellularLocation>
        <location evidence="2">Cytoplasm</location>
    </subcellularLocation>
    <subcellularLocation>
        <location evidence="1">Nucleus</location>
    </subcellularLocation>
</comment>
<dbReference type="HOGENOM" id="CLU_031345_2_0_1"/>
<evidence type="ECO:0000256" key="4">
    <source>
        <dbReference type="ARBA" id="ARBA00007573"/>
    </source>
</evidence>
<evidence type="ECO:0000256" key="5">
    <source>
        <dbReference type="ARBA" id="ARBA00020265"/>
    </source>
</evidence>
<feature type="compositionally biased region" description="Low complexity" evidence="9">
    <location>
        <begin position="199"/>
        <end position="217"/>
    </location>
</feature>
<gene>
    <name evidence="10" type="ORF">OsI_23845</name>
</gene>
<evidence type="ECO:0000256" key="6">
    <source>
        <dbReference type="ARBA" id="ARBA00022490"/>
    </source>
</evidence>
<keyword evidence="8" id="KW-0539">Nucleus</keyword>
<evidence type="ECO:0000256" key="2">
    <source>
        <dbReference type="ARBA" id="ARBA00004496"/>
    </source>
</evidence>
<feature type="region of interest" description="Disordered" evidence="9">
    <location>
        <begin position="189"/>
        <end position="217"/>
    </location>
</feature>
<comment type="pathway">
    <text evidence="3">tRNA modification; 5-methoxycarbonylmethyl-2-thiouridine-tRNA biosynthesis.</text>
</comment>
<evidence type="ECO:0000313" key="11">
    <source>
        <dbReference type="Proteomes" id="UP000007015"/>
    </source>
</evidence>
<dbReference type="Gramene" id="BGIOSGA020810-TA">
    <property type="protein sequence ID" value="BGIOSGA020810-PA"/>
    <property type="gene ID" value="BGIOSGA020810"/>
</dbReference>
<reference evidence="10 11" key="1">
    <citation type="journal article" date="2005" name="PLoS Biol.">
        <title>The genomes of Oryza sativa: a history of duplications.</title>
        <authorList>
            <person name="Yu J."/>
            <person name="Wang J."/>
            <person name="Lin W."/>
            <person name="Li S."/>
            <person name="Li H."/>
            <person name="Zhou J."/>
            <person name="Ni P."/>
            <person name="Dong W."/>
            <person name="Hu S."/>
            <person name="Zeng C."/>
            <person name="Zhang J."/>
            <person name="Zhang Y."/>
            <person name="Li R."/>
            <person name="Xu Z."/>
            <person name="Li S."/>
            <person name="Li X."/>
            <person name="Zheng H."/>
            <person name="Cong L."/>
            <person name="Lin L."/>
            <person name="Yin J."/>
            <person name="Geng J."/>
            <person name="Li G."/>
            <person name="Shi J."/>
            <person name="Liu J."/>
            <person name="Lv H."/>
            <person name="Li J."/>
            <person name="Wang J."/>
            <person name="Deng Y."/>
            <person name="Ran L."/>
            <person name="Shi X."/>
            <person name="Wang X."/>
            <person name="Wu Q."/>
            <person name="Li C."/>
            <person name="Ren X."/>
            <person name="Wang J."/>
            <person name="Wang X."/>
            <person name="Li D."/>
            <person name="Liu D."/>
            <person name="Zhang X."/>
            <person name="Ji Z."/>
            <person name="Zhao W."/>
            <person name="Sun Y."/>
            <person name="Zhang Z."/>
            <person name="Bao J."/>
            <person name="Han Y."/>
            <person name="Dong L."/>
            <person name="Ji J."/>
            <person name="Chen P."/>
            <person name="Wu S."/>
            <person name="Liu J."/>
            <person name="Xiao Y."/>
            <person name="Bu D."/>
            <person name="Tan J."/>
            <person name="Yang L."/>
            <person name="Ye C."/>
            <person name="Zhang J."/>
            <person name="Xu J."/>
            <person name="Zhou Y."/>
            <person name="Yu Y."/>
            <person name="Zhang B."/>
            <person name="Zhuang S."/>
            <person name="Wei H."/>
            <person name="Liu B."/>
            <person name="Lei M."/>
            <person name="Yu H."/>
            <person name="Li Y."/>
            <person name="Xu H."/>
            <person name="Wei S."/>
            <person name="He X."/>
            <person name="Fang L."/>
            <person name="Zhang Z."/>
            <person name="Zhang Y."/>
            <person name="Huang X."/>
            <person name="Su Z."/>
            <person name="Tong W."/>
            <person name="Li J."/>
            <person name="Tong Z."/>
            <person name="Li S."/>
            <person name="Ye J."/>
            <person name="Wang L."/>
            <person name="Fang L."/>
            <person name="Lei T."/>
            <person name="Chen C."/>
            <person name="Chen H."/>
            <person name="Xu Z."/>
            <person name="Li H."/>
            <person name="Huang H."/>
            <person name="Zhang F."/>
            <person name="Xu H."/>
            <person name="Li N."/>
            <person name="Zhao C."/>
            <person name="Li S."/>
            <person name="Dong L."/>
            <person name="Huang Y."/>
            <person name="Li L."/>
            <person name="Xi Y."/>
            <person name="Qi Q."/>
            <person name="Li W."/>
            <person name="Zhang B."/>
            <person name="Hu W."/>
            <person name="Zhang Y."/>
            <person name="Tian X."/>
            <person name="Jiao Y."/>
            <person name="Liang X."/>
            <person name="Jin J."/>
            <person name="Gao L."/>
            <person name="Zheng W."/>
            <person name="Hao B."/>
            <person name="Liu S."/>
            <person name="Wang W."/>
            <person name="Yuan L."/>
            <person name="Cao M."/>
            <person name="McDermott J."/>
            <person name="Samudrala R."/>
            <person name="Wang J."/>
            <person name="Wong G.K."/>
            <person name="Yang H."/>
        </authorList>
    </citation>
    <scope>NUCLEOTIDE SEQUENCE [LARGE SCALE GENOMIC DNA]</scope>
    <source>
        <strain evidence="11">cv. 93-11</strain>
    </source>
</reference>
<dbReference type="Proteomes" id="UP000007015">
    <property type="component" value="Chromosome 6"/>
</dbReference>
<dbReference type="OMA" id="CAGRIAM"/>
<evidence type="ECO:0000313" key="10">
    <source>
        <dbReference type="EMBL" id="EEC81051.1"/>
    </source>
</evidence>
<dbReference type="GO" id="GO:0033588">
    <property type="term" value="C:elongator holoenzyme complex"/>
    <property type="evidence" value="ECO:0007669"/>
    <property type="project" value="InterPro"/>
</dbReference>
<dbReference type="EMBL" id="CM000131">
    <property type="protein sequence ID" value="EEC81051.1"/>
    <property type="molecule type" value="Genomic_DNA"/>
</dbReference>
<dbReference type="GO" id="GO:0002098">
    <property type="term" value="P:tRNA wobble uridine modification"/>
    <property type="evidence" value="ECO:0007669"/>
    <property type="project" value="InterPro"/>
</dbReference>
<evidence type="ECO:0000256" key="8">
    <source>
        <dbReference type="ARBA" id="ARBA00023242"/>
    </source>
</evidence>
<accession>B8B0P0</accession>
<protein>
    <recommendedName>
        <fullName evidence="5">Elongator complex protein 4</fullName>
    </recommendedName>
</protein>
<sequence>MFVKVLTQFSIIADKQEFSSDFDLRKPLERHLLNAQNIECVSTQEGDTLGVLQDRCSTFLSKLPRKDGGNAHAGRIAIQSLCAPQCGIPLRRKDWDMVSFIRSLKAMFYQAPFVRDGSTWRTHFCRIKAIPDEDKELAKLLTGYQDMVGFLHVHKVAQTNSQVPVILEASTFSLKLRKRRSLVLERLNQAPVDGSGGPSLDASGSCSSSSQGSQLDF</sequence>
<evidence type="ECO:0000256" key="9">
    <source>
        <dbReference type="SAM" id="MobiDB-lite"/>
    </source>
</evidence>
<dbReference type="GO" id="GO:0005737">
    <property type="term" value="C:cytoplasm"/>
    <property type="evidence" value="ECO:0007669"/>
    <property type="project" value="UniProtKB-SubCell"/>
</dbReference>
<dbReference type="STRING" id="39946.B8B0P0"/>
<dbReference type="PANTHER" id="PTHR12896:SF1">
    <property type="entry name" value="ELONGATOR COMPLEX PROTEIN 4"/>
    <property type="match status" value="1"/>
</dbReference>
<keyword evidence="7" id="KW-0819">tRNA processing</keyword>
<dbReference type="Pfam" id="PF05625">
    <property type="entry name" value="PAXNEB"/>
    <property type="match status" value="2"/>
</dbReference>
<dbReference type="AlphaFoldDB" id="B8B0P0"/>